<dbReference type="SFLD" id="SFLDS00003">
    <property type="entry name" value="Haloacid_Dehalogenase"/>
    <property type="match status" value="1"/>
</dbReference>
<dbReference type="PANTHER" id="PTHR48085:SF5">
    <property type="entry name" value="CADMIUM_ZINC-TRANSPORTING ATPASE HMA4-RELATED"/>
    <property type="match status" value="1"/>
</dbReference>
<dbReference type="GO" id="GO:0016887">
    <property type="term" value="F:ATP hydrolysis activity"/>
    <property type="evidence" value="ECO:0007669"/>
    <property type="project" value="InterPro"/>
</dbReference>
<reference evidence="12" key="1">
    <citation type="journal article" date="2021" name="PeerJ">
        <title>Extensive microbial diversity within the chicken gut microbiome revealed by metagenomics and culture.</title>
        <authorList>
            <person name="Gilroy R."/>
            <person name="Ravi A."/>
            <person name="Getino M."/>
            <person name="Pursley I."/>
            <person name="Horton D.L."/>
            <person name="Alikhan N.F."/>
            <person name="Baker D."/>
            <person name="Gharbi K."/>
            <person name="Hall N."/>
            <person name="Watson M."/>
            <person name="Adriaenssens E.M."/>
            <person name="Foster-Nyarko E."/>
            <person name="Jarju S."/>
            <person name="Secka A."/>
            <person name="Antonio M."/>
            <person name="Oren A."/>
            <person name="Chaudhuri R.R."/>
            <person name="La Ragione R."/>
            <person name="Hildebrand F."/>
            <person name="Pallen M.J."/>
        </authorList>
    </citation>
    <scope>NUCLEOTIDE SEQUENCE</scope>
    <source>
        <strain evidence="12">B3-3758</strain>
    </source>
</reference>
<evidence type="ECO:0000256" key="8">
    <source>
        <dbReference type="ARBA" id="ARBA00039097"/>
    </source>
</evidence>
<dbReference type="AlphaFoldDB" id="A0A9E2KIA4"/>
<dbReference type="InterPro" id="IPR051014">
    <property type="entry name" value="Cation_Transport_ATPase_IB"/>
</dbReference>
<dbReference type="SUPFAM" id="SSF81653">
    <property type="entry name" value="Calcium ATPase, transduction domain A"/>
    <property type="match status" value="1"/>
</dbReference>
<evidence type="ECO:0000256" key="6">
    <source>
        <dbReference type="ARBA" id="ARBA00022989"/>
    </source>
</evidence>
<dbReference type="SFLD" id="SFLDG00002">
    <property type="entry name" value="C1.7:_P-type_atpase_like"/>
    <property type="match status" value="1"/>
</dbReference>
<sequence length="650" mass="70035">MAHCHCNSCAHHEHPQGTACAEADSRTEWMRIIASALLLFTGIGLSAADVVFFRNEGLRLAWYIVAYLPVGLPVIKEAWGEIVHGDIFNEFTLMTIATIGAFYIGEYPEGVAVMLFYSLGELFQERAVSRAKHSIRALLDVRPETATVIRNTQATVVNPREVRPGEVIEVKTGERVPLDGTLLNESAAFNTSALTGESLPRTLHEGEVVLAGMIATDKVVRLCVTKPFEDSALSRILTMVQEASERKAPAELFIRKFARIYTPAVTGLAALIVLLPWVWSLLQPSFGYVFNDWLYRGLVFLVISCPCALVVSIPLGYFGGIGAASKLGILFKGGNYLDAITKIDTIVFDKTGTLTQGTFEVKSCRCAKDVSETRLLQAVASAEQGSTHPIAKAIVRHARQQGISLLPAGEVKEMAGFGLETTVDGAAILVGNARLMEQHHIPCPTDLSGDEGTLILCAIDGRYAGCLCLADTLKDDALQAIRDLQALNIQNIQILSGDKQEIVTTFAQRLGIMQAYGNLLPDGKVKHIEQLKQDPARHIAFVGDGINDAPALALSHVGIAMGQLGSDAAIETADVVLQTDQPSKIATAIRAGRQTRSIVWQNIVLALGIKLAILILGACGLASLWAAVFADVGVAFLAILNAIRLQKIIK</sequence>
<proteinExistence type="inferred from homology"/>
<keyword evidence="10" id="KW-1003">Cell membrane</keyword>
<dbReference type="InterPro" id="IPR036412">
    <property type="entry name" value="HAD-like_sf"/>
</dbReference>
<feature type="transmembrane region" description="Helical" evidence="10">
    <location>
        <begin position="294"/>
        <end position="318"/>
    </location>
</feature>
<dbReference type="GO" id="GO:0046872">
    <property type="term" value="F:metal ion binding"/>
    <property type="evidence" value="ECO:0007669"/>
    <property type="project" value="UniProtKB-KW"/>
</dbReference>
<comment type="similarity">
    <text evidence="2 10">Belongs to the cation transport ATPase (P-type) (TC 3.A.3) family. Type IB subfamily.</text>
</comment>
<dbReference type="GO" id="GO:0015086">
    <property type="term" value="F:cadmium ion transmembrane transporter activity"/>
    <property type="evidence" value="ECO:0007669"/>
    <property type="project" value="TreeGrafter"/>
</dbReference>
<keyword evidence="6 10" id="KW-1133">Transmembrane helix</keyword>
<dbReference type="NCBIfam" id="TIGR01525">
    <property type="entry name" value="ATPase-IB_hvy"/>
    <property type="match status" value="1"/>
</dbReference>
<comment type="subcellular location">
    <subcellularLocation>
        <location evidence="10">Cell membrane</location>
    </subcellularLocation>
    <subcellularLocation>
        <location evidence="1">Membrane</location>
    </subcellularLocation>
</comment>
<dbReference type="InterPro" id="IPR059000">
    <property type="entry name" value="ATPase_P-type_domA"/>
</dbReference>
<keyword evidence="5" id="KW-1278">Translocase</keyword>
<evidence type="ECO:0000313" key="13">
    <source>
        <dbReference type="Proteomes" id="UP000824236"/>
    </source>
</evidence>
<evidence type="ECO:0000256" key="2">
    <source>
        <dbReference type="ARBA" id="ARBA00006024"/>
    </source>
</evidence>
<dbReference type="InterPro" id="IPR008250">
    <property type="entry name" value="ATPase_P-typ_transduc_dom_A_sf"/>
</dbReference>
<dbReference type="NCBIfam" id="TIGR01494">
    <property type="entry name" value="ATPase_P-type"/>
    <property type="match status" value="1"/>
</dbReference>
<dbReference type="Proteomes" id="UP000824236">
    <property type="component" value="Unassembled WGS sequence"/>
</dbReference>
<dbReference type="InterPro" id="IPR044492">
    <property type="entry name" value="P_typ_ATPase_HD_dom"/>
</dbReference>
<keyword evidence="10" id="KW-0547">Nucleotide-binding</keyword>
<name>A0A9E2KIA4_9BACE</name>
<feature type="transmembrane region" description="Helical" evidence="10">
    <location>
        <begin position="60"/>
        <end position="79"/>
    </location>
</feature>
<dbReference type="GO" id="GO:0016463">
    <property type="term" value="F:P-type zinc transporter activity"/>
    <property type="evidence" value="ECO:0007669"/>
    <property type="project" value="UniProtKB-EC"/>
</dbReference>
<dbReference type="InterPro" id="IPR001757">
    <property type="entry name" value="P_typ_ATPase"/>
</dbReference>
<evidence type="ECO:0000256" key="9">
    <source>
        <dbReference type="ARBA" id="ARBA00047308"/>
    </source>
</evidence>
<comment type="catalytic activity">
    <reaction evidence="9">
        <text>Zn(2+)(in) + ATP + H2O = Zn(2+)(out) + ADP + phosphate + H(+)</text>
        <dbReference type="Rhea" id="RHEA:20621"/>
        <dbReference type="ChEBI" id="CHEBI:15377"/>
        <dbReference type="ChEBI" id="CHEBI:15378"/>
        <dbReference type="ChEBI" id="CHEBI:29105"/>
        <dbReference type="ChEBI" id="CHEBI:30616"/>
        <dbReference type="ChEBI" id="CHEBI:43474"/>
        <dbReference type="ChEBI" id="CHEBI:456216"/>
        <dbReference type="EC" id="7.2.2.12"/>
    </reaction>
</comment>
<accession>A0A9E2KIA4</accession>
<keyword evidence="10" id="KW-0067">ATP-binding</keyword>
<gene>
    <name evidence="12" type="ORF">H9791_09270</name>
</gene>
<feature type="domain" description="P-type ATPase A" evidence="11">
    <location>
        <begin position="142"/>
        <end position="241"/>
    </location>
</feature>
<dbReference type="Gene3D" id="2.70.150.10">
    <property type="entry name" value="Calcium-transporting ATPase, cytoplasmic transduction domain A"/>
    <property type="match status" value="1"/>
</dbReference>
<keyword evidence="4 10" id="KW-0479">Metal-binding</keyword>
<evidence type="ECO:0000256" key="4">
    <source>
        <dbReference type="ARBA" id="ARBA00022723"/>
    </source>
</evidence>
<dbReference type="InterPro" id="IPR018303">
    <property type="entry name" value="ATPase_P-typ_P_site"/>
</dbReference>
<dbReference type="PANTHER" id="PTHR48085">
    <property type="entry name" value="CADMIUM/ZINC-TRANSPORTING ATPASE HMA2-RELATED"/>
    <property type="match status" value="1"/>
</dbReference>
<evidence type="ECO:0000256" key="7">
    <source>
        <dbReference type="ARBA" id="ARBA00023136"/>
    </source>
</evidence>
<dbReference type="InterPro" id="IPR023214">
    <property type="entry name" value="HAD_sf"/>
</dbReference>
<dbReference type="Pfam" id="PF00122">
    <property type="entry name" value="E1-E2_ATPase"/>
    <property type="match status" value="1"/>
</dbReference>
<dbReference type="PROSITE" id="PS00154">
    <property type="entry name" value="ATPASE_E1_E2"/>
    <property type="match status" value="1"/>
</dbReference>
<dbReference type="SUPFAM" id="SSF81665">
    <property type="entry name" value="Calcium ATPase, transmembrane domain M"/>
    <property type="match status" value="1"/>
</dbReference>
<evidence type="ECO:0000313" key="12">
    <source>
        <dbReference type="EMBL" id="MBU3814675.1"/>
    </source>
</evidence>
<evidence type="ECO:0000259" key="11">
    <source>
        <dbReference type="Pfam" id="PF00122"/>
    </source>
</evidence>
<keyword evidence="3 10" id="KW-0812">Transmembrane</keyword>
<dbReference type="Pfam" id="PF00702">
    <property type="entry name" value="Hydrolase"/>
    <property type="match status" value="1"/>
</dbReference>
<feature type="transmembrane region" description="Helical" evidence="10">
    <location>
        <begin position="598"/>
        <end position="618"/>
    </location>
</feature>
<dbReference type="InterPro" id="IPR023298">
    <property type="entry name" value="ATPase_P-typ_TM_dom_sf"/>
</dbReference>
<comment type="caution">
    <text evidence="12">The sequence shown here is derived from an EMBL/GenBank/DDBJ whole genome shotgun (WGS) entry which is preliminary data.</text>
</comment>
<evidence type="ECO:0000256" key="1">
    <source>
        <dbReference type="ARBA" id="ARBA00004370"/>
    </source>
</evidence>
<dbReference type="InterPro" id="IPR027256">
    <property type="entry name" value="P-typ_ATPase_IB"/>
</dbReference>
<evidence type="ECO:0000256" key="3">
    <source>
        <dbReference type="ARBA" id="ARBA00022692"/>
    </source>
</evidence>
<keyword evidence="7 10" id="KW-0472">Membrane</keyword>
<evidence type="ECO:0000256" key="5">
    <source>
        <dbReference type="ARBA" id="ARBA00022967"/>
    </source>
</evidence>
<dbReference type="SFLD" id="SFLDF00027">
    <property type="entry name" value="p-type_atpase"/>
    <property type="match status" value="1"/>
</dbReference>
<reference evidence="12" key="2">
    <citation type="submission" date="2021-04" db="EMBL/GenBank/DDBJ databases">
        <authorList>
            <person name="Gilroy R."/>
        </authorList>
    </citation>
    <scope>NUCLEOTIDE SEQUENCE</scope>
    <source>
        <strain evidence="12">B3-3758</strain>
    </source>
</reference>
<dbReference type="GO" id="GO:0005524">
    <property type="term" value="F:ATP binding"/>
    <property type="evidence" value="ECO:0007669"/>
    <property type="project" value="UniProtKB-UniRule"/>
</dbReference>
<feature type="transmembrane region" description="Helical" evidence="10">
    <location>
        <begin position="91"/>
        <end position="117"/>
    </location>
</feature>
<feature type="transmembrane region" description="Helical" evidence="10">
    <location>
        <begin position="260"/>
        <end position="282"/>
    </location>
</feature>
<dbReference type="InterPro" id="IPR023299">
    <property type="entry name" value="ATPase_P-typ_cyto_dom_N"/>
</dbReference>
<dbReference type="EC" id="7.2.2.12" evidence="8"/>
<dbReference type="EMBL" id="JAHLFO010000125">
    <property type="protein sequence ID" value="MBU3814675.1"/>
    <property type="molecule type" value="Genomic_DNA"/>
</dbReference>
<dbReference type="Gene3D" id="3.40.1110.10">
    <property type="entry name" value="Calcium-transporting ATPase, cytoplasmic domain N"/>
    <property type="match status" value="1"/>
</dbReference>
<protein>
    <recommendedName>
        <fullName evidence="8">P-type Zn(2+) transporter</fullName>
        <ecNumber evidence="8">7.2.2.12</ecNumber>
    </recommendedName>
</protein>
<dbReference type="SUPFAM" id="SSF56784">
    <property type="entry name" value="HAD-like"/>
    <property type="match status" value="1"/>
</dbReference>
<feature type="transmembrane region" description="Helical" evidence="10">
    <location>
        <begin position="624"/>
        <end position="643"/>
    </location>
</feature>
<dbReference type="GO" id="GO:0005886">
    <property type="term" value="C:plasma membrane"/>
    <property type="evidence" value="ECO:0007669"/>
    <property type="project" value="UniProtKB-SubCell"/>
</dbReference>
<organism evidence="12 13">
    <name type="scientific">Candidatus Bacteroides intestinipullorum</name>
    <dbReference type="NCBI Taxonomy" id="2838471"/>
    <lineage>
        <taxon>Bacteria</taxon>
        <taxon>Pseudomonadati</taxon>
        <taxon>Bacteroidota</taxon>
        <taxon>Bacteroidia</taxon>
        <taxon>Bacteroidales</taxon>
        <taxon>Bacteroidaceae</taxon>
        <taxon>Bacteroides</taxon>
    </lineage>
</organism>
<feature type="transmembrane region" description="Helical" evidence="10">
    <location>
        <begin position="32"/>
        <end position="53"/>
    </location>
</feature>
<dbReference type="PRINTS" id="PR00119">
    <property type="entry name" value="CATATPASE"/>
</dbReference>
<dbReference type="Gene3D" id="3.40.50.1000">
    <property type="entry name" value="HAD superfamily/HAD-like"/>
    <property type="match status" value="1"/>
</dbReference>
<evidence type="ECO:0000256" key="10">
    <source>
        <dbReference type="RuleBase" id="RU362081"/>
    </source>
</evidence>